<protein>
    <submittedName>
        <fullName evidence="8">Formate/nitrite transporter family protein</fullName>
    </submittedName>
</protein>
<organism evidence="8 9">
    <name type="scientific">Paramuribaculum intestinale</name>
    <dbReference type="NCBI Taxonomy" id="2094151"/>
    <lineage>
        <taxon>Bacteria</taxon>
        <taxon>Pseudomonadati</taxon>
        <taxon>Bacteroidota</taxon>
        <taxon>Bacteroidia</taxon>
        <taxon>Bacteroidales</taxon>
        <taxon>Muribaculaceae</taxon>
        <taxon>Paramuribaculum</taxon>
    </lineage>
</organism>
<dbReference type="PROSITE" id="PS01005">
    <property type="entry name" value="FORMATE_NITRITE_TP_1"/>
    <property type="match status" value="1"/>
</dbReference>
<evidence type="ECO:0000256" key="7">
    <source>
        <dbReference type="SAM" id="Phobius"/>
    </source>
</evidence>
<evidence type="ECO:0000256" key="4">
    <source>
        <dbReference type="ARBA" id="ARBA00022989"/>
    </source>
</evidence>
<dbReference type="GeneID" id="93425830"/>
<dbReference type="RefSeq" id="WP_107036129.1">
    <property type="nucleotide sequence ID" value="NZ_CAOYOO010000016.1"/>
</dbReference>
<evidence type="ECO:0000256" key="5">
    <source>
        <dbReference type="ARBA" id="ARBA00023136"/>
    </source>
</evidence>
<evidence type="ECO:0000256" key="2">
    <source>
        <dbReference type="ARBA" id="ARBA00022448"/>
    </source>
</evidence>
<evidence type="ECO:0000313" key="8">
    <source>
        <dbReference type="EMBL" id="PWB07396.1"/>
    </source>
</evidence>
<sequence>MDLRTPPEVIEATLKVAEAKVATGRSLPRLMTLSVLAGAYIALGGVLSVIVGYGFPGLTEANPALQRVLSGAMFPIGLILVVVLGAELFTGNNALLIPAFMSRRCTAGEVARNWTLVYLGNFVGALLFTWLMVYAVGLTAADPWHSAMQRIAVAKVSMPWLTVFVKGVGANWCVCLAVWLALSGRTLLSKMAGCWLPVMAFVALGYEHSIANMFFIPLGMMEGAPVGVGEAVTANLIPATLGNIAGGALLVGCVHAALHLQRKPEGKKS</sequence>
<keyword evidence="9" id="KW-1185">Reference proteome</keyword>
<dbReference type="InterPro" id="IPR023271">
    <property type="entry name" value="Aquaporin-like"/>
</dbReference>
<dbReference type="NCBIfam" id="TIGR00790">
    <property type="entry name" value="fnt"/>
    <property type="match status" value="1"/>
</dbReference>
<dbReference type="Gene3D" id="1.20.1080.10">
    <property type="entry name" value="Glycerol uptake facilitator protein"/>
    <property type="match status" value="1"/>
</dbReference>
<feature type="transmembrane region" description="Helical" evidence="7">
    <location>
        <begin position="30"/>
        <end position="53"/>
    </location>
</feature>
<keyword evidence="4 7" id="KW-1133">Transmembrane helix</keyword>
<dbReference type="FunFam" id="1.20.1080.10:FF:000011">
    <property type="entry name" value="Formate family transporter"/>
    <property type="match status" value="1"/>
</dbReference>
<evidence type="ECO:0000256" key="3">
    <source>
        <dbReference type="ARBA" id="ARBA00022692"/>
    </source>
</evidence>
<comment type="subcellular location">
    <subcellularLocation>
        <location evidence="1">Membrane</location>
        <topology evidence="1">Multi-pass membrane protein</topology>
    </subcellularLocation>
</comment>
<evidence type="ECO:0000256" key="1">
    <source>
        <dbReference type="ARBA" id="ARBA00004141"/>
    </source>
</evidence>
<keyword evidence="2" id="KW-0813">Transport</keyword>
<accession>A0A2V1IY98</accession>
<dbReference type="EMBL" id="PUBV01000013">
    <property type="protein sequence ID" value="PWB07396.1"/>
    <property type="molecule type" value="Genomic_DNA"/>
</dbReference>
<gene>
    <name evidence="8" type="ORF">C5O25_07550</name>
</gene>
<comment type="caution">
    <text evidence="8">The sequence shown here is derived from an EMBL/GenBank/DDBJ whole genome shotgun (WGS) entry which is preliminary data.</text>
</comment>
<dbReference type="GO" id="GO:0005886">
    <property type="term" value="C:plasma membrane"/>
    <property type="evidence" value="ECO:0007669"/>
    <property type="project" value="TreeGrafter"/>
</dbReference>
<name>A0A2V1IY98_9BACT</name>
<evidence type="ECO:0000256" key="6">
    <source>
        <dbReference type="ARBA" id="ARBA00049660"/>
    </source>
</evidence>
<feature type="transmembrane region" description="Helical" evidence="7">
    <location>
        <begin position="116"/>
        <end position="140"/>
    </location>
</feature>
<dbReference type="AlphaFoldDB" id="A0A2V1IY98"/>
<dbReference type="Pfam" id="PF01226">
    <property type="entry name" value="Form_Nir_trans"/>
    <property type="match status" value="1"/>
</dbReference>
<dbReference type="Proteomes" id="UP000244925">
    <property type="component" value="Unassembled WGS sequence"/>
</dbReference>
<feature type="transmembrane region" description="Helical" evidence="7">
    <location>
        <begin position="73"/>
        <end position="95"/>
    </location>
</feature>
<dbReference type="InterPro" id="IPR000292">
    <property type="entry name" value="For/NO2_transpt"/>
</dbReference>
<feature type="transmembrane region" description="Helical" evidence="7">
    <location>
        <begin position="160"/>
        <end position="182"/>
    </location>
</feature>
<feature type="transmembrane region" description="Helical" evidence="7">
    <location>
        <begin position="194"/>
        <end position="216"/>
    </location>
</feature>
<dbReference type="PANTHER" id="PTHR30520">
    <property type="entry name" value="FORMATE TRANSPORTER-RELATED"/>
    <property type="match status" value="1"/>
</dbReference>
<reference evidence="9" key="1">
    <citation type="submission" date="2018-02" db="EMBL/GenBank/DDBJ databases">
        <authorList>
            <person name="Clavel T."/>
            <person name="Strowig T."/>
        </authorList>
    </citation>
    <scope>NUCLEOTIDE SEQUENCE [LARGE SCALE GENOMIC DNA]</scope>
    <source>
        <strain evidence="9">DSM 100764</strain>
    </source>
</reference>
<dbReference type="InterPro" id="IPR024002">
    <property type="entry name" value="For/NO2_transpt_CS"/>
</dbReference>
<dbReference type="PANTHER" id="PTHR30520:SF6">
    <property type="entry name" value="FORMATE_NITRATE FAMILY TRANSPORTER (EUROFUNG)"/>
    <property type="match status" value="1"/>
</dbReference>
<keyword evidence="3 7" id="KW-0812">Transmembrane</keyword>
<evidence type="ECO:0000313" key="9">
    <source>
        <dbReference type="Proteomes" id="UP000244925"/>
    </source>
</evidence>
<keyword evidence="5 7" id="KW-0472">Membrane</keyword>
<comment type="similarity">
    <text evidence="6">Belongs to the FNT transporter (TC 1.A.16) family.</text>
</comment>
<dbReference type="GO" id="GO:0015499">
    <property type="term" value="F:formate transmembrane transporter activity"/>
    <property type="evidence" value="ECO:0007669"/>
    <property type="project" value="TreeGrafter"/>
</dbReference>
<proteinExistence type="inferred from homology"/>
<feature type="transmembrane region" description="Helical" evidence="7">
    <location>
        <begin position="236"/>
        <end position="258"/>
    </location>
</feature>